<accession>A0A939HR87</accession>
<evidence type="ECO:0000313" key="3">
    <source>
        <dbReference type="Proteomes" id="UP000664073"/>
    </source>
</evidence>
<dbReference type="EMBL" id="JAFVMH010000026">
    <property type="protein sequence ID" value="MBO1326823.1"/>
    <property type="molecule type" value="Genomic_DNA"/>
</dbReference>
<feature type="region of interest" description="Disordered" evidence="1">
    <location>
        <begin position="103"/>
        <end position="123"/>
    </location>
</feature>
<evidence type="ECO:0000256" key="1">
    <source>
        <dbReference type="SAM" id="MobiDB-lite"/>
    </source>
</evidence>
<sequence>MSTRKFLSLFLPSKPKVISSPTPDTTHRVKKARNETDDIGAINSVLTDPLIRNAFLKSFINRGDQKSAIFILMMQQFKKSYDGLSQVKAYSIYDISIRIKESDESKNSTHASTPQAQLGSKGTSYTSIPSYLQIQSEDGPSYDSFLSNIAISKEQSVQIARYLQDGRIKNAFDGAYATVCAQLLHKKTVKDFINQIVSESRSFTPQGKSESYISQLASNLETVGFDTRAMGLYL</sequence>
<evidence type="ECO:0000313" key="2">
    <source>
        <dbReference type="EMBL" id="MBO1326823.1"/>
    </source>
</evidence>
<proteinExistence type="predicted"/>
<gene>
    <name evidence="2" type="ORF">J2D77_16965</name>
</gene>
<protein>
    <submittedName>
        <fullName evidence="2">Uncharacterized protein</fullName>
    </submittedName>
</protein>
<keyword evidence="3" id="KW-1185">Reference proteome</keyword>
<dbReference type="Proteomes" id="UP000664073">
    <property type="component" value="Unassembled WGS sequence"/>
</dbReference>
<name>A0A939HR87_9PROT</name>
<reference evidence="2" key="1">
    <citation type="submission" date="2021-03" db="EMBL/GenBank/DDBJ databases">
        <title>The complete genome sequence of Acetobacter sp. TBRC 12339.</title>
        <authorList>
            <person name="Charoenyingcharoen P."/>
            <person name="Yukphan P."/>
        </authorList>
    </citation>
    <scope>NUCLEOTIDE SEQUENCE</scope>
    <source>
        <strain evidence="2">TBRC 12339</strain>
    </source>
</reference>
<feature type="compositionally biased region" description="Polar residues" evidence="1">
    <location>
        <begin position="108"/>
        <end position="123"/>
    </location>
</feature>
<dbReference type="RefSeq" id="WP_207847704.1">
    <property type="nucleotide sequence ID" value="NZ_JAFVMH010000026.1"/>
</dbReference>
<comment type="caution">
    <text evidence="2">The sequence shown here is derived from an EMBL/GenBank/DDBJ whole genome shotgun (WGS) entry which is preliminary data.</text>
</comment>
<organism evidence="2 3">
    <name type="scientific">Acetobacter garciniae</name>
    <dbReference type="NCBI Taxonomy" id="2817435"/>
    <lineage>
        <taxon>Bacteria</taxon>
        <taxon>Pseudomonadati</taxon>
        <taxon>Pseudomonadota</taxon>
        <taxon>Alphaproteobacteria</taxon>
        <taxon>Acetobacterales</taxon>
        <taxon>Acetobacteraceae</taxon>
        <taxon>Acetobacter</taxon>
    </lineage>
</organism>
<dbReference type="AlphaFoldDB" id="A0A939HR87"/>